<dbReference type="Proteomes" id="UP001610631">
    <property type="component" value="Unassembled WGS sequence"/>
</dbReference>
<proteinExistence type="predicted"/>
<evidence type="ECO:0000313" key="2">
    <source>
        <dbReference type="Proteomes" id="UP001610631"/>
    </source>
</evidence>
<accession>A0ABW7P5W0</accession>
<name>A0ABW7P5W0_9ACTN</name>
<comment type="caution">
    <text evidence="1">The sequence shown here is derived from an EMBL/GenBank/DDBJ whole genome shotgun (WGS) entry which is preliminary data.</text>
</comment>
<gene>
    <name evidence="1" type="ORF">WDV06_01200</name>
</gene>
<dbReference type="EMBL" id="JBBDHD010000002">
    <property type="protein sequence ID" value="MFH7593708.1"/>
    <property type="molecule type" value="Genomic_DNA"/>
</dbReference>
<dbReference type="RefSeq" id="WP_395507673.1">
    <property type="nucleotide sequence ID" value="NZ_JBBDHD010000002.1"/>
</dbReference>
<organism evidence="1 2">
    <name type="scientific">Streptomyces racemochromogenes</name>
    <dbReference type="NCBI Taxonomy" id="67353"/>
    <lineage>
        <taxon>Bacteria</taxon>
        <taxon>Bacillati</taxon>
        <taxon>Actinomycetota</taxon>
        <taxon>Actinomycetes</taxon>
        <taxon>Kitasatosporales</taxon>
        <taxon>Streptomycetaceae</taxon>
        <taxon>Streptomyces</taxon>
    </lineage>
</organism>
<evidence type="ECO:0000313" key="1">
    <source>
        <dbReference type="EMBL" id="MFH7593708.1"/>
    </source>
</evidence>
<sequence length="147" mass="16859">MGTKRPAEGVRAVPAAELREALFAVGGPEVPFRLRQGSAKERADVVAEHRIPELELTVKVRMRLLPVRREVEVITEQWGRLSYEGGSRQYARGSGRRVARQWRFQKGPDGRRRLVESFRYDSRDMTGPLQRTVLEGGWVWREVLFGS</sequence>
<keyword evidence="2" id="KW-1185">Reference proteome</keyword>
<reference evidence="1 2" key="1">
    <citation type="submission" date="2024-03" db="EMBL/GenBank/DDBJ databases">
        <title>Whole genome sequencing of Streptomyces racemochromogenes, to identify antimicrobial biosynthetic gene clusters.</title>
        <authorList>
            <person name="Suryawanshi P."/>
            <person name="Krishnaraj P.U."/>
            <person name="Arun Y.P."/>
            <person name="Suryawanshi M.P."/>
            <person name="Rakshit O."/>
        </authorList>
    </citation>
    <scope>NUCLEOTIDE SEQUENCE [LARGE SCALE GENOMIC DNA]</scope>
    <source>
        <strain evidence="1 2">AUDT626</strain>
    </source>
</reference>
<protein>
    <submittedName>
        <fullName evidence="1">Uncharacterized protein</fullName>
    </submittedName>
</protein>